<dbReference type="InterPro" id="IPR029063">
    <property type="entry name" value="SAM-dependent_MTases_sf"/>
</dbReference>
<evidence type="ECO:0000313" key="6">
    <source>
        <dbReference type="EMBL" id="KAK2998118.1"/>
    </source>
</evidence>
<dbReference type="GO" id="GO:0032259">
    <property type="term" value="P:methylation"/>
    <property type="evidence" value="ECO:0007669"/>
    <property type="project" value="UniProtKB-KW"/>
</dbReference>
<dbReference type="InterPro" id="IPR005299">
    <property type="entry name" value="MeTrfase_7"/>
</dbReference>
<evidence type="ECO:0000256" key="1">
    <source>
        <dbReference type="ARBA" id="ARBA00007967"/>
    </source>
</evidence>
<keyword evidence="3" id="KW-0808">Transferase</keyword>
<comment type="similarity">
    <text evidence="1">Belongs to the methyltransferase superfamily. Type-7 methyltransferase family.</text>
</comment>
<sequence length="251" mass="28326">MNDDGSTRNGPLAHGRFLPRLLHANFNHVELFLKIREQLHESSAQFILTHHCLLERLELLQHMILQGLEVLLDIAQAVFHIAHGFLQDTHAISHGKVDEISMLIKGKIFPQQRGYTRKRAHREKQMKNHTKSSCTYHMNGGNGPDSYIRIPLTRREVGDAYSVQFTKDMEAFISSRAQELVPGGLIVILILGLPDGHAHTTLDMGYNLFGSCLEELANMIYGALGFGRKWVYRTRIGREFIGCSKEAIGGN</sequence>
<dbReference type="EMBL" id="JAVXUP010003809">
    <property type="protein sequence ID" value="KAK2998118.1"/>
    <property type="molecule type" value="Genomic_DNA"/>
</dbReference>
<evidence type="ECO:0000256" key="3">
    <source>
        <dbReference type="ARBA" id="ARBA00022679"/>
    </source>
</evidence>
<evidence type="ECO:0000256" key="5">
    <source>
        <dbReference type="ARBA" id="ARBA00022842"/>
    </source>
</evidence>
<dbReference type="SUPFAM" id="SSF53335">
    <property type="entry name" value="S-adenosyl-L-methionine-dependent methyltransferases"/>
    <property type="match status" value="1"/>
</dbReference>
<accession>A0AA88UYV8</accession>
<dbReference type="Gene3D" id="1.10.1200.270">
    <property type="entry name" value="Methyltransferase, alpha-helical capping domain"/>
    <property type="match status" value="1"/>
</dbReference>
<gene>
    <name evidence="6" type="ORF">RJ639_025353</name>
</gene>
<dbReference type="AlphaFoldDB" id="A0AA88UYV8"/>
<keyword evidence="2" id="KW-0489">Methyltransferase</keyword>
<dbReference type="Proteomes" id="UP001188597">
    <property type="component" value="Unassembled WGS sequence"/>
</dbReference>
<organism evidence="6 7">
    <name type="scientific">Escallonia herrerae</name>
    <dbReference type="NCBI Taxonomy" id="1293975"/>
    <lineage>
        <taxon>Eukaryota</taxon>
        <taxon>Viridiplantae</taxon>
        <taxon>Streptophyta</taxon>
        <taxon>Embryophyta</taxon>
        <taxon>Tracheophyta</taxon>
        <taxon>Spermatophyta</taxon>
        <taxon>Magnoliopsida</taxon>
        <taxon>eudicotyledons</taxon>
        <taxon>Gunneridae</taxon>
        <taxon>Pentapetalae</taxon>
        <taxon>asterids</taxon>
        <taxon>campanulids</taxon>
        <taxon>Escalloniales</taxon>
        <taxon>Escalloniaceae</taxon>
        <taxon>Escallonia</taxon>
    </lineage>
</organism>
<proteinExistence type="inferred from homology"/>
<dbReference type="InterPro" id="IPR042086">
    <property type="entry name" value="MeTrfase_capping"/>
</dbReference>
<dbReference type="Gene3D" id="3.40.50.150">
    <property type="entry name" value="Vaccinia Virus protein VP39"/>
    <property type="match status" value="1"/>
</dbReference>
<dbReference type="Pfam" id="PF03492">
    <property type="entry name" value="Methyltransf_7"/>
    <property type="match status" value="1"/>
</dbReference>
<evidence type="ECO:0000256" key="2">
    <source>
        <dbReference type="ARBA" id="ARBA00022603"/>
    </source>
</evidence>
<dbReference type="GO" id="GO:0046872">
    <property type="term" value="F:metal ion binding"/>
    <property type="evidence" value="ECO:0007669"/>
    <property type="project" value="UniProtKB-KW"/>
</dbReference>
<keyword evidence="7" id="KW-1185">Reference proteome</keyword>
<evidence type="ECO:0000256" key="4">
    <source>
        <dbReference type="ARBA" id="ARBA00022723"/>
    </source>
</evidence>
<name>A0AA88UYV8_9ASTE</name>
<protein>
    <submittedName>
        <fullName evidence="6">Uncharacterized protein</fullName>
    </submittedName>
</protein>
<keyword evidence="5" id="KW-0460">Magnesium</keyword>
<keyword evidence="4" id="KW-0479">Metal-binding</keyword>
<comment type="caution">
    <text evidence="6">The sequence shown here is derived from an EMBL/GenBank/DDBJ whole genome shotgun (WGS) entry which is preliminary data.</text>
</comment>
<reference evidence="6" key="1">
    <citation type="submission" date="2022-12" db="EMBL/GenBank/DDBJ databases">
        <title>Draft genome assemblies for two species of Escallonia (Escalloniales).</title>
        <authorList>
            <person name="Chanderbali A."/>
            <person name="Dervinis C."/>
            <person name="Anghel I."/>
            <person name="Soltis D."/>
            <person name="Soltis P."/>
            <person name="Zapata F."/>
        </authorList>
    </citation>
    <scope>NUCLEOTIDE SEQUENCE</scope>
    <source>
        <strain evidence="6">UCBG64.0493</strain>
        <tissue evidence="6">Leaf</tissue>
    </source>
</reference>
<dbReference type="GO" id="GO:0008168">
    <property type="term" value="F:methyltransferase activity"/>
    <property type="evidence" value="ECO:0007669"/>
    <property type="project" value="UniProtKB-KW"/>
</dbReference>
<evidence type="ECO:0000313" key="7">
    <source>
        <dbReference type="Proteomes" id="UP001188597"/>
    </source>
</evidence>